<dbReference type="OrthoDB" id="5376140at2759"/>
<dbReference type="EMBL" id="CH408158">
    <property type="protein sequence ID" value="EDK39706.2"/>
    <property type="molecule type" value="Genomic_DNA"/>
</dbReference>
<dbReference type="eggNOG" id="KOG2490">
    <property type="taxonomic scope" value="Eukaryota"/>
</dbReference>
<keyword evidence="4 7" id="KW-1133">Transmembrane helix</keyword>
<organism evidence="8 9">
    <name type="scientific">Meyerozyma guilliermondii (strain ATCC 6260 / CBS 566 / DSM 6381 / JCM 1539 / NBRC 10279 / NRRL Y-324)</name>
    <name type="common">Yeast</name>
    <name type="synonym">Candida guilliermondii</name>
    <dbReference type="NCBI Taxonomy" id="294746"/>
    <lineage>
        <taxon>Eukaryota</taxon>
        <taxon>Fungi</taxon>
        <taxon>Dikarya</taxon>
        <taxon>Ascomycota</taxon>
        <taxon>Saccharomycotina</taxon>
        <taxon>Pichiomycetes</taxon>
        <taxon>Debaryomycetaceae</taxon>
        <taxon>Meyerozyma</taxon>
    </lineage>
</organism>
<evidence type="ECO:0000256" key="1">
    <source>
        <dbReference type="ARBA" id="ARBA00004141"/>
    </source>
</evidence>
<dbReference type="InParanoid" id="A5DKK3"/>
<evidence type="ECO:0000313" key="9">
    <source>
        <dbReference type="Proteomes" id="UP000001997"/>
    </source>
</evidence>
<dbReference type="InterPro" id="IPR008010">
    <property type="entry name" value="Tatp1"/>
</dbReference>
<feature type="transmembrane region" description="Helical" evidence="7">
    <location>
        <begin position="218"/>
        <end position="236"/>
    </location>
</feature>
<dbReference type="RefSeq" id="XP_001484423.2">
    <property type="nucleotide sequence ID" value="XM_001484373.1"/>
</dbReference>
<protein>
    <recommendedName>
        <fullName evidence="10">Endoplasmic reticulum membrane protein 65</fullName>
    </recommendedName>
</protein>
<keyword evidence="9" id="KW-1185">Reference proteome</keyword>
<feature type="transmembrane region" description="Helical" evidence="7">
    <location>
        <begin position="145"/>
        <end position="164"/>
    </location>
</feature>
<keyword evidence="3 7" id="KW-0812">Transmembrane</keyword>
<feature type="transmembrane region" description="Helical" evidence="7">
    <location>
        <begin position="513"/>
        <end position="536"/>
    </location>
</feature>
<feature type="transmembrane region" description="Helical" evidence="7">
    <location>
        <begin position="293"/>
        <end position="312"/>
    </location>
</feature>
<evidence type="ECO:0000256" key="7">
    <source>
        <dbReference type="SAM" id="Phobius"/>
    </source>
</evidence>
<name>A5DKK3_PICGU</name>
<evidence type="ECO:0000256" key="4">
    <source>
        <dbReference type="ARBA" id="ARBA00022989"/>
    </source>
</evidence>
<feature type="transmembrane region" description="Helical" evidence="7">
    <location>
        <begin position="477"/>
        <end position="493"/>
    </location>
</feature>
<dbReference type="AlphaFoldDB" id="A5DKK3"/>
<reference evidence="8 9" key="1">
    <citation type="journal article" date="2009" name="Nature">
        <title>Evolution of pathogenicity and sexual reproduction in eight Candida genomes.</title>
        <authorList>
            <person name="Butler G."/>
            <person name="Rasmussen M.D."/>
            <person name="Lin M.F."/>
            <person name="Santos M.A."/>
            <person name="Sakthikumar S."/>
            <person name="Munro C.A."/>
            <person name="Rheinbay E."/>
            <person name="Grabherr M."/>
            <person name="Forche A."/>
            <person name="Reedy J.L."/>
            <person name="Agrafioti I."/>
            <person name="Arnaud M.B."/>
            <person name="Bates S."/>
            <person name="Brown A.J."/>
            <person name="Brunke S."/>
            <person name="Costanzo M.C."/>
            <person name="Fitzpatrick D.A."/>
            <person name="de Groot P.W."/>
            <person name="Harris D."/>
            <person name="Hoyer L.L."/>
            <person name="Hube B."/>
            <person name="Klis F.M."/>
            <person name="Kodira C."/>
            <person name="Lennard N."/>
            <person name="Logue M.E."/>
            <person name="Martin R."/>
            <person name="Neiman A.M."/>
            <person name="Nikolaou E."/>
            <person name="Quail M.A."/>
            <person name="Quinn J."/>
            <person name="Santos M.C."/>
            <person name="Schmitzberger F.F."/>
            <person name="Sherlock G."/>
            <person name="Shah P."/>
            <person name="Silverstein K.A."/>
            <person name="Skrzypek M.S."/>
            <person name="Soll D."/>
            <person name="Staggs R."/>
            <person name="Stansfield I."/>
            <person name="Stumpf M.P."/>
            <person name="Sudbery P.E."/>
            <person name="Srikantha T."/>
            <person name="Zeng Q."/>
            <person name="Berman J."/>
            <person name="Berriman M."/>
            <person name="Heitman J."/>
            <person name="Gow N.A."/>
            <person name="Lorenz M.C."/>
            <person name="Birren B.W."/>
            <person name="Kellis M."/>
            <person name="Cuomo C.A."/>
        </authorList>
    </citation>
    <scope>NUCLEOTIDE SEQUENCE [LARGE SCALE GENOMIC DNA]</scope>
    <source>
        <strain evidence="9">ATCC 6260 / CBS 566 / DSM 6381 / JCM 1539 / NBRC 10279 / NRRL Y-324</strain>
    </source>
</reference>
<evidence type="ECO:0008006" key="10">
    <source>
        <dbReference type="Google" id="ProtNLM"/>
    </source>
</evidence>
<accession>A5DKK3</accession>
<evidence type="ECO:0000256" key="5">
    <source>
        <dbReference type="ARBA" id="ARBA00023136"/>
    </source>
</evidence>
<dbReference type="OMA" id="YHDVRGQ"/>
<keyword evidence="5 7" id="KW-0472">Membrane</keyword>
<dbReference type="Proteomes" id="UP000001997">
    <property type="component" value="Unassembled WGS sequence"/>
</dbReference>
<comment type="subcellular location">
    <subcellularLocation>
        <location evidence="1">Membrane</location>
        <topology evidence="1">Multi-pass membrane protein</topology>
    </subcellularLocation>
</comment>
<sequence length="663" mass="74218">MVPSGAVRCQIQISSFCPPIWIFMGRERSKRPLPGSSSRSQSHSRSRSSSRYSSGSSPGASLRQRSATTGSFLDFISGKRTPPPSGGSHVKPQHKIYSLYRLMMLELNLPTIDHRSNEVPQVTSNDETLEQVVNMVKVPLVLEKFMLFGLMVCLNSFLTIFTLVPLKICIVSWRTVDSLISRGQKLDVAPELRDKKGHGSQSYGTIVVENFRYIKKDLYTTCIIGASLFILSLPYFDISRLYHDVRGQAHIKLYVMFGVLEVADKLLSSIGHDLLNILHGLTFSSKLKSGAPIALFFILSVIYLSLHSYVLIYQAVSLNVAANSYSNALLTLLLSNQFAELKSSVFKKFDREGLFQVTMADLTERFQLSLMLGIIAIRNLLQLNGKSIGLIPNSWKSWNTWIGAIFGPSTVVIGSEILVDWLKHCYISKFNKVRPRVYNNFLYVLSLDFVEVFKSAPNVSASPSHELTDYVILTKRIGLPLLACIVCFLRMTLPDLKRFFLFSDSLTYSIISSVGLLVVAFLTLLFARLVLGLLVLKWANRIKTQHRQAQQFLTNKPPISAGRILGSSSISLNVDESAIESDSEIGSEIEEYVPSPRSPFNTSFTPGVPNTEASSINPLSRSYLYDVGEKIPPTVEEMRNNNDKGEEGLENVMRYEMSSKRIW</sequence>
<dbReference type="HOGENOM" id="CLU_003655_1_1_1"/>
<evidence type="ECO:0000313" key="8">
    <source>
        <dbReference type="EMBL" id="EDK39706.2"/>
    </source>
</evidence>
<proteinExistence type="inferred from homology"/>
<dbReference type="PANTHER" id="PTHR13317:SF4">
    <property type="entry name" value="TRANSMEMBRANE ANTERIOR POSTERIOR TRANSFORMATION PROTEIN 1 HOMOLOG"/>
    <property type="match status" value="1"/>
</dbReference>
<feature type="compositionally biased region" description="Low complexity" evidence="6">
    <location>
        <begin position="49"/>
        <end position="63"/>
    </location>
</feature>
<feature type="region of interest" description="Disordered" evidence="6">
    <location>
        <begin position="28"/>
        <end position="66"/>
    </location>
</feature>
<dbReference type="GO" id="GO:0005789">
    <property type="term" value="C:endoplasmic reticulum membrane"/>
    <property type="evidence" value="ECO:0007669"/>
    <property type="project" value="TreeGrafter"/>
</dbReference>
<dbReference type="Pfam" id="PF05346">
    <property type="entry name" value="DUF747"/>
    <property type="match status" value="1"/>
</dbReference>
<gene>
    <name evidence="8" type="ORF">PGUG_03804</name>
</gene>
<evidence type="ECO:0000256" key="6">
    <source>
        <dbReference type="SAM" id="MobiDB-lite"/>
    </source>
</evidence>
<dbReference type="KEGG" id="pgu:PGUG_03804"/>
<evidence type="ECO:0000256" key="2">
    <source>
        <dbReference type="ARBA" id="ARBA00008803"/>
    </source>
</evidence>
<dbReference type="GeneID" id="5125940"/>
<comment type="similarity">
    <text evidence="2">Belongs to the TAPT1 family.</text>
</comment>
<dbReference type="VEuPathDB" id="FungiDB:PGUG_03804"/>
<dbReference type="PANTHER" id="PTHR13317">
    <property type="entry name" value="TRANSMEMBRANE ANTERIOR POSTERIOR TRANSFORMATION PROTEIN 1 HOMOLOG"/>
    <property type="match status" value="1"/>
</dbReference>
<evidence type="ECO:0000256" key="3">
    <source>
        <dbReference type="ARBA" id="ARBA00022692"/>
    </source>
</evidence>
<dbReference type="FunCoup" id="A5DKK3">
    <property type="interactions" value="278"/>
</dbReference>